<keyword evidence="4" id="KW-1185">Reference proteome</keyword>
<feature type="compositionally biased region" description="Polar residues" evidence="1">
    <location>
        <begin position="189"/>
        <end position="207"/>
    </location>
</feature>
<organism evidence="2 4">
    <name type="scientific">Didymodactylos carnosus</name>
    <dbReference type="NCBI Taxonomy" id="1234261"/>
    <lineage>
        <taxon>Eukaryota</taxon>
        <taxon>Metazoa</taxon>
        <taxon>Spiralia</taxon>
        <taxon>Gnathifera</taxon>
        <taxon>Rotifera</taxon>
        <taxon>Eurotatoria</taxon>
        <taxon>Bdelloidea</taxon>
        <taxon>Philodinida</taxon>
        <taxon>Philodinidae</taxon>
        <taxon>Didymodactylos</taxon>
    </lineage>
</organism>
<evidence type="ECO:0000313" key="4">
    <source>
        <dbReference type="Proteomes" id="UP000663829"/>
    </source>
</evidence>
<evidence type="ECO:0000313" key="3">
    <source>
        <dbReference type="EMBL" id="CAF3716842.1"/>
    </source>
</evidence>
<proteinExistence type="predicted"/>
<feature type="compositionally biased region" description="Basic residues" evidence="1">
    <location>
        <begin position="270"/>
        <end position="288"/>
    </location>
</feature>
<evidence type="ECO:0000313" key="2">
    <source>
        <dbReference type="EMBL" id="CAF0940282.1"/>
    </source>
</evidence>
<gene>
    <name evidence="2" type="ORF">GPM918_LOCUS10669</name>
    <name evidence="3" type="ORF">SRO942_LOCUS10670</name>
</gene>
<feature type="compositionally biased region" description="Low complexity" evidence="1">
    <location>
        <begin position="329"/>
        <end position="347"/>
    </location>
</feature>
<feature type="compositionally biased region" description="Low complexity" evidence="1">
    <location>
        <begin position="1"/>
        <end position="22"/>
    </location>
</feature>
<feature type="compositionally biased region" description="Low complexity" evidence="1">
    <location>
        <begin position="216"/>
        <end position="233"/>
    </location>
</feature>
<dbReference type="AlphaFoldDB" id="A0A814CHT2"/>
<accession>A0A814CHT2</accession>
<feature type="region of interest" description="Disordered" evidence="1">
    <location>
        <begin position="259"/>
        <end position="298"/>
    </location>
</feature>
<feature type="compositionally biased region" description="Polar residues" evidence="1">
    <location>
        <begin position="122"/>
        <end position="136"/>
    </location>
</feature>
<dbReference type="OrthoDB" id="10024414at2759"/>
<feature type="compositionally biased region" description="Acidic residues" evidence="1">
    <location>
        <begin position="176"/>
        <end position="188"/>
    </location>
</feature>
<dbReference type="Proteomes" id="UP000681722">
    <property type="component" value="Unassembled WGS sequence"/>
</dbReference>
<dbReference type="Proteomes" id="UP000663829">
    <property type="component" value="Unassembled WGS sequence"/>
</dbReference>
<evidence type="ECO:0000256" key="1">
    <source>
        <dbReference type="SAM" id="MobiDB-lite"/>
    </source>
</evidence>
<dbReference type="EMBL" id="CAJNOQ010002126">
    <property type="protein sequence ID" value="CAF0940282.1"/>
    <property type="molecule type" value="Genomic_DNA"/>
</dbReference>
<feature type="region of interest" description="Disordered" evidence="1">
    <location>
        <begin position="1"/>
        <end position="136"/>
    </location>
</feature>
<comment type="caution">
    <text evidence="2">The sequence shown here is derived from an EMBL/GenBank/DDBJ whole genome shotgun (WGS) entry which is preliminary data.</text>
</comment>
<feature type="region of interest" description="Disordered" evidence="1">
    <location>
        <begin position="175"/>
        <end position="233"/>
    </location>
</feature>
<feature type="region of interest" description="Disordered" evidence="1">
    <location>
        <begin position="519"/>
        <end position="567"/>
    </location>
</feature>
<name>A0A814CHT2_9BILA</name>
<protein>
    <submittedName>
        <fullName evidence="2">Uncharacterized protein</fullName>
    </submittedName>
</protein>
<feature type="compositionally biased region" description="Acidic residues" evidence="1">
    <location>
        <begin position="540"/>
        <end position="567"/>
    </location>
</feature>
<feature type="region of interest" description="Disordered" evidence="1">
    <location>
        <begin position="311"/>
        <end position="347"/>
    </location>
</feature>
<feature type="compositionally biased region" description="Polar residues" evidence="1">
    <location>
        <begin position="102"/>
        <end position="114"/>
    </location>
</feature>
<feature type="compositionally biased region" description="Polar residues" evidence="1">
    <location>
        <begin position="311"/>
        <end position="320"/>
    </location>
</feature>
<dbReference type="EMBL" id="CAJOBC010002126">
    <property type="protein sequence ID" value="CAF3716842.1"/>
    <property type="molecule type" value="Genomic_DNA"/>
</dbReference>
<sequence length="567" mass="64781">MSLYSSSNSPKWTNSSSSNDYNNSHHRNSGNKYTAFNDRPNISKRIRTDETYPYRRGNFSSPPQPLYPSLDDEPQSLKPRPSLSERLGLKNDDSDENEDESTPYSPSHTITKTSIALPMPPSTASSSIHSKQQGPTHLTLDERIIRNPQLSLLESTLSASSVDRKSIMDLLGDHTSEDEEEEIADDENQPYSPSQLDSTTMEQVSHQLRTKPMSLQQPPQQHVYVPPPTKSTVVPTISTSNTTTINGTMHQSELNNDIDYRKPTTSNSYARHHRHGHVHHKHHRNHHKKNDETHENPNNCIVVNYSQNQSLSTSSTDLIPSSQHHHQKQQQQQNQQQLSKKTSSTVQQQIPLTFHGLSMLSSTSDEPRSIPIHGEAPVVDPRIKIYSNRLKSKVRQLCLERLEQSKSTIEKVQLNNELDTLVECHGKRLYWYRVICFLQNIQTQPKTSSSYIKELNKLLILTPTLSKLLKVKQRYPKKIPIDEISSVVDPRIGNQFYLKSQKIIMKSLQYTLIDNNTETSNGEDIESQSQAQLQIHDGDNSDNDPNENDFDREEMDIEEEEDQNDEE</sequence>
<reference evidence="2" key="1">
    <citation type="submission" date="2021-02" db="EMBL/GenBank/DDBJ databases">
        <authorList>
            <person name="Nowell W R."/>
        </authorList>
    </citation>
    <scope>NUCLEOTIDE SEQUENCE</scope>
</reference>